<protein>
    <submittedName>
        <fullName evidence="1">Uncharacterized protein</fullName>
    </submittedName>
</protein>
<reference evidence="1 2" key="1">
    <citation type="submission" date="2019-05" db="EMBL/GenBank/DDBJ databases">
        <title>Another draft genome of Portunus trituberculatus and its Hox gene families provides insights of decapod evolution.</title>
        <authorList>
            <person name="Jeong J.-H."/>
            <person name="Song I."/>
            <person name="Kim S."/>
            <person name="Choi T."/>
            <person name="Kim D."/>
            <person name="Ryu S."/>
            <person name="Kim W."/>
        </authorList>
    </citation>
    <scope>NUCLEOTIDE SEQUENCE [LARGE SCALE GENOMIC DNA]</scope>
    <source>
        <tissue evidence="1">Muscle</tissue>
    </source>
</reference>
<accession>A0A5B7DGK7</accession>
<organism evidence="1 2">
    <name type="scientific">Portunus trituberculatus</name>
    <name type="common">Swimming crab</name>
    <name type="synonym">Neptunus trituberculatus</name>
    <dbReference type="NCBI Taxonomy" id="210409"/>
    <lineage>
        <taxon>Eukaryota</taxon>
        <taxon>Metazoa</taxon>
        <taxon>Ecdysozoa</taxon>
        <taxon>Arthropoda</taxon>
        <taxon>Crustacea</taxon>
        <taxon>Multicrustacea</taxon>
        <taxon>Malacostraca</taxon>
        <taxon>Eumalacostraca</taxon>
        <taxon>Eucarida</taxon>
        <taxon>Decapoda</taxon>
        <taxon>Pleocyemata</taxon>
        <taxon>Brachyura</taxon>
        <taxon>Eubrachyura</taxon>
        <taxon>Portunoidea</taxon>
        <taxon>Portunidae</taxon>
        <taxon>Portuninae</taxon>
        <taxon>Portunus</taxon>
    </lineage>
</organism>
<keyword evidence="2" id="KW-1185">Reference proteome</keyword>
<evidence type="ECO:0000313" key="2">
    <source>
        <dbReference type="Proteomes" id="UP000324222"/>
    </source>
</evidence>
<dbReference type="Proteomes" id="UP000324222">
    <property type="component" value="Unassembled WGS sequence"/>
</dbReference>
<comment type="caution">
    <text evidence="1">The sequence shown here is derived from an EMBL/GenBank/DDBJ whole genome shotgun (WGS) entry which is preliminary data.</text>
</comment>
<dbReference type="EMBL" id="VSRR010000858">
    <property type="protein sequence ID" value="MPC20309.1"/>
    <property type="molecule type" value="Genomic_DNA"/>
</dbReference>
<gene>
    <name evidence="1" type="ORF">E2C01_013247</name>
</gene>
<dbReference type="AlphaFoldDB" id="A0A5B7DGK7"/>
<proteinExistence type="predicted"/>
<sequence>MKGGEEEQERQELGEATQTCVSFLVRFVNWQLLPEAPNMLWPQAKPWKVTVPAGSDQGTLPLSSPSSF</sequence>
<name>A0A5B7DGK7_PORTR</name>
<evidence type="ECO:0000313" key="1">
    <source>
        <dbReference type="EMBL" id="MPC20309.1"/>
    </source>
</evidence>